<dbReference type="InterPro" id="IPR008983">
    <property type="entry name" value="Tumour_necrosis_fac-like_dom"/>
</dbReference>
<evidence type="ECO:0000256" key="3">
    <source>
        <dbReference type="ARBA" id="ARBA00022729"/>
    </source>
</evidence>
<protein>
    <submittedName>
        <fullName evidence="6">Putative C1q domain containing protein MgC1q73</fullName>
    </submittedName>
</protein>
<evidence type="ECO:0000256" key="4">
    <source>
        <dbReference type="SAM" id="SignalP"/>
    </source>
</evidence>
<accession>F0V4B0</accession>
<dbReference type="PANTHER" id="PTHR22923">
    <property type="entry name" value="CEREBELLIN-RELATED"/>
    <property type="match status" value="1"/>
</dbReference>
<organism evidence="6">
    <name type="scientific">Mytilus galloprovincialis</name>
    <name type="common">Mediterranean mussel</name>
    <dbReference type="NCBI Taxonomy" id="29158"/>
    <lineage>
        <taxon>Eukaryota</taxon>
        <taxon>Metazoa</taxon>
        <taxon>Spiralia</taxon>
        <taxon>Lophotrochozoa</taxon>
        <taxon>Mollusca</taxon>
        <taxon>Bivalvia</taxon>
        <taxon>Autobranchia</taxon>
        <taxon>Pteriomorphia</taxon>
        <taxon>Mytilida</taxon>
        <taxon>Mytiloidea</taxon>
        <taxon>Mytilidae</taxon>
        <taxon>Mytilinae</taxon>
        <taxon>Mytilus</taxon>
    </lineage>
</organism>
<dbReference type="InterPro" id="IPR050822">
    <property type="entry name" value="Cerebellin_Synaptic_Org"/>
</dbReference>
<dbReference type="Pfam" id="PF00386">
    <property type="entry name" value="C1q"/>
    <property type="match status" value="1"/>
</dbReference>
<dbReference type="SUPFAM" id="SSF49842">
    <property type="entry name" value="TNF-like"/>
    <property type="match status" value="1"/>
</dbReference>
<feature type="domain" description="C1q" evidence="5">
    <location>
        <begin position="45"/>
        <end position="173"/>
    </location>
</feature>
<evidence type="ECO:0000256" key="2">
    <source>
        <dbReference type="ARBA" id="ARBA00022525"/>
    </source>
</evidence>
<name>F0V4B0_MYTGA</name>
<keyword evidence="2" id="KW-0964">Secreted</keyword>
<gene>
    <name evidence="6" type="primary">MgC1q73</name>
</gene>
<dbReference type="EMBL" id="FR715652">
    <property type="protein sequence ID" value="CBX41722.1"/>
    <property type="molecule type" value="mRNA"/>
</dbReference>
<dbReference type="Gene3D" id="2.60.120.40">
    <property type="match status" value="1"/>
</dbReference>
<evidence type="ECO:0000313" key="6">
    <source>
        <dbReference type="EMBL" id="CBX41722.1"/>
    </source>
</evidence>
<evidence type="ECO:0000259" key="5">
    <source>
        <dbReference type="PROSITE" id="PS50871"/>
    </source>
</evidence>
<dbReference type="SMART" id="SM00110">
    <property type="entry name" value="C1Q"/>
    <property type="match status" value="1"/>
</dbReference>
<proteinExistence type="evidence at transcript level"/>
<dbReference type="SMR" id="F0V4B0"/>
<sequence length="173" mass="19118">MMSHLWMLIILCSLPYGLSVRKNCHTLWKQLESCISGKDIEIQPIQRRSIVFSVTRTTDIGLSPLQTLVFDKVYLNEGGGYNAHTGLFTAPVNGIYYFAVSFLANGGSTHLLLLKNNHEIARGYGKDQNDTGSVVSTVHLKKGDIIRVAEITGEGREGIRGDGWSSFNGFKLN</sequence>
<dbReference type="GO" id="GO:0005576">
    <property type="term" value="C:extracellular region"/>
    <property type="evidence" value="ECO:0007669"/>
    <property type="project" value="UniProtKB-SubCell"/>
</dbReference>
<evidence type="ECO:0000256" key="1">
    <source>
        <dbReference type="ARBA" id="ARBA00004613"/>
    </source>
</evidence>
<dbReference type="PANTHER" id="PTHR22923:SF116">
    <property type="entry name" value="C1Q DOMAIN-CONTAINING PROTEIN"/>
    <property type="match status" value="1"/>
</dbReference>
<reference evidence="6" key="1">
    <citation type="journal article" date="2011" name="Dev. Comp. Immunol.">
        <title>The C1q domain containing proteins of the Mediterranean mussel Mytilus galloprovincialis: A widespread and diverse family of immune-related molecules.</title>
        <authorList>
            <person name="Gerdol M."/>
            <person name="Manfrin C."/>
            <person name="De Moro G."/>
            <person name="Figueras A."/>
            <person name="Novoa B."/>
            <person name="Venier P."/>
            <person name="Pallavicini A."/>
        </authorList>
    </citation>
    <scope>NUCLEOTIDE SEQUENCE</scope>
</reference>
<dbReference type="AlphaFoldDB" id="F0V4B0"/>
<dbReference type="PROSITE" id="PS50871">
    <property type="entry name" value="C1Q"/>
    <property type="match status" value="1"/>
</dbReference>
<dbReference type="InterPro" id="IPR001073">
    <property type="entry name" value="C1q_dom"/>
</dbReference>
<feature type="signal peptide" evidence="4">
    <location>
        <begin position="1"/>
        <end position="19"/>
    </location>
</feature>
<comment type="subcellular location">
    <subcellularLocation>
        <location evidence="1">Secreted</location>
    </subcellularLocation>
</comment>
<feature type="chain" id="PRO_5003258076" evidence="4">
    <location>
        <begin position="20"/>
        <end position="173"/>
    </location>
</feature>
<keyword evidence="3 4" id="KW-0732">Signal</keyword>
<dbReference type="PRINTS" id="PR00007">
    <property type="entry name" value="COMPLEMNTC1Q"/>
</dbReference>